<accession>W7HV32</accession>
<gene>
    <name evidence="2" type="ORF">DRE_02610</name>
</gene>
<dbReference type="InterPro" id="IPR036770">
    <property type="entry name" value="Ankyrin_rpt-contain_sf"/>
</dbReference>
<protein>
    <submittedName>
        <fullName evidence="2">Uncharacterized protein</fullName>
    </submittedName>
</protein>
<feature type="compositionally biased region" description="Polar residues" evidence="1">
    <location>
        <begin position="102"/>
        <end position="138"/>
    </location>
</feature>
<dbReference type="SUPFAM" id="SSF48403">
    <property type="entry name" value="Ankyrin repeat"/>
    <property type="match status" value="1"/>
</dbReference>
<proteinExistence type="predicted"/>
<organism evidence="2 3">
    <name type="scientific">Drechslerella stenobrocha 248</name>
    <dbReference type="NCBI Taxonomy" id="1043628"/>
    <lineage>
        <taxon>Eukaryota</taxon>
        <taxon>Fungi</taxon>
        <taxon>Dikarya</taxon>
        <taxon>Ascomycota</taxon>
        <taxon>Pezizomycotina</taxon>
        <taxon>Orbiliomycetes</taxon>
        <taxon>Orbiliales</taxon>
        <taxon>Orbiliaceae</taxon>
        <taxon>Drechslerella</taxon>
    </lineage>
</organism>
<sequence>MLDTGADASAIQRRPAEHAHAHAHVHAPERSTHLAPSLKLETAVRFSGGPLHMEHEAHTSNWKSRQEHVEAADFYRMLGRGRQTQESAAESTSRSHNEDTSSSRARQQPPGSTTLGCGVSHSSAIATNPDSALTSPTSPEYIDLERFAAPSSGNHAGPASGHSPPSDLATALSKLGITSLGPAIPKPATLPNGHTTRSPPVEGATDRAELREIMVEMGELGFGNRRSMQLGLTYVMRFWGTVPSRSGALEEKHLKMIIDNLTKPDGNGLAEMSQGFSFMEVCLRLSRVDLAKELIDQGADLKKVSPKRNYLMTTAIWYSQGAGGVQFLIDHGASVHEKPNSAALPPIHDAVVAYNVGAVRALIAAGADVNREVRNYGKSMELICWPRQDYEQAAKDMLTILKMLLDAGSSVRGSTAGAITPALLTGTSGIPGVLEHLRDSGVPQDVLARLQNFVLFASIISGDVNAVRKQIRRGADIWAKGIFNLTPSEFAKQRRQYEIKRVISDEIQRRTLDKTRLLILGWGGVLSKKMKQPREESPANNT</sequence>
<feature type="region of interest" description="Disordered" evidence="1">
    <location>
        <begin position="1"/>
        <end position="34"/>
    </location>
</feature>
<dbReference type="EMBL" id="KI966406">
    <property type="protein sequence ID" value="EWC48031.1"/>
    <property type="molecule type" value="Genomic_DNA"/>
</dbReference>
<dbReference type="OrthoDB" id="194358at2759"/>
<dbReference type="Proteomes" id="UP000024837">
    <property type="component" value="Unassembled WGS sequence"/>
</dbReference>
<dbReference type="AlphaFoldDB" id="W7HV32"/>
<dbReference type="HOGENOM" id="CLU_502493_0_0_1"/>
<evidence type="ECO:0000313" key="2">
    <source>
        <dbReference type="EMBL" id="EWC48031.1"/>
    </source>
</evidence>
<reference evidence="2 3" key="1">
    <citation type="submission" date="2013-05" db="EMBL/GenBank/DDBJ databases">
        <title>Drechslerella stenobrocha genome reveals carnivorous origination and mechanical trapping mechanism of predatory fungi.</title>
        <authorList>
            <person name="Liu X."/>
            <person name="Zhang W."/>
            <person name="Liu K."/>
        </authorList>
    </citation>
    <scope>NUCLEOTIDE SEQUENCE [LARGE SCALE GENOMIC DNA]</scope>
    <source>
        <strain evidence="2 3">248</strain>
    </source>
</reference>
<name>W7HV32_9PEZI</name>
<feature type="compositionally biased region" description="Polar residues" evidence="1">
    <location>
        <begin position="82"/>
        <end position="92"/>
    </location>
</feature>
<keyword evidence="3" id="KW-1185">Reference proteome</keyword>
<evidence type="ECO:0000313" key="3">
    <source>
        <dbReference type="Proteomes" id="UP000024837"/>
    </source>
</evidence>
<evidence type="ECO:0000256" key="1">
    <source>
        <dbReference type="SAM" id="MobiDB-lite"/>
    </source>
</evidence>
<feature type="region of interest" description="Disordered" evidence="1">
    <location>
        <begin position="81"/>
        <end position="205"/>
    </location>
</feature>
<feature type="compositionally biased region" description="Basic and acidic residues" evidence="1">
    <location>
        <begin position="14"/>
        <end position="32"/>
    </location>
</feature>
<dbReference type="Gene3D" id="1.25.40.20">
    <property type="entry name" value="Ankyrin repeat-containing domain"/>
    <property type="match status" value="1"/>
</dbReference>